<sequence>MKETLSGLRLESEDPGDLLTTMGTTEGRSHNRLSSEQSIGDQGQRVTPQKGREEGEIKSNGEAAGASVEFQLELARMQAEGTEVIMEAIDEERGLLTVQGMIEAQDDLAEDIGMEMEALNATMLEEGVDLEADKEFGLYRRRRLRRRLRP</sequence>
<dbReference type="Gramene" id="A03p71850.2_BraZ1">
    <property type="protein sequence ID" value="A03p71850.2_BraZ1.CDS"/>
    <property type="gene ID" value="A03g71850.2_BraZ1"/>
</dbReference>
<accession>A0A8D9GS76</accession>
<evidence type="ECO:0000313" key="2">
    <source>
        <dbReference type="EMBL" id="CAG7885842.1"/>
    </source>
</evidence>
<name>A0A8D9GS76_BRACM</name>
<feature type="region of interest" description="Disordered" evidence="1">
    <location>
        <begin position="1"/>
        <end position="64"/>
    </location>
</feature>
<evidence type="ECO:0000313" key="3">
    <source>
        <dbReference type="Proteomes" id="UP000694005"/>
    </source>
</evidence>
<protein>
    <submittedName>
        <fullName evidence="2">Uncharacterized protein</fullName>
    </submittedName>
</protein>
<dbReference type="AlphaFoldDB" id="A0A8D9GS76"/>
<reference evidence="2 3" key="1">
    <citation type="submission" date="2021-07" db="EMBL/GenBank/DDBJ databases">
        <authorList>
            <consortium name="Genoscope - CEA"/>
            <person name="William W."/>
        </authorList>
    </citation>
    <scope>NUCLEOTIDE SEQUENCE [LARGE SCALE GENOMIC DNA]</scope>
</reference>
<feature type="compositionally biased region" description="Polar residues" evidence="1">
    <location>
        <begin position="21"/>
        <end position="47"/>
    </location>
</feature>
<dbReference type="EMBL" id="LS974619">
    <property type="protein sequence ID" value="CAG7885842.1"/>
    <property type="molecule type" value="Genomic_DNA"/>
</dbReference>
<proteinExistence type="predicted"/>
<organism evidence="2 3">
    <name type="scientific">Brassica campestris</name>
    <name type="common">Field mustard</name>
    <dbReference type="NCBI Taxonomy" id="3711"/>
    <lineage>
        <taxon>Eukaryota</taxon>
        <taxon>Viridiplantae</taxon>
        <taxon>Streptophyta</taxon>
        <taxon>Embryophyta</taxon>
        <taxon>Tracheophyta</taxon>
        <taxon>Spermatophyta</taxon>
        <taxon>Magnoliopsida</taxon>
        <taxon>eudicotyledons</taxon>
        <taxon>Gunneridae</taxon>
        <taxon>Pentapetalae</taxon>
        <taxon>rosids</taxon>
        <taxon>malvids</taxon>
        <taxon>Brassicales</taxon>
        <taxon>Brassicaceae</taxon>
        <taxon>Brassiceae</taxon>
        <taxon>Brassica</taxon>
    </lineage>
</organism>
<gene>
    <name evidence="2" type="ORF">BRAPAZ1V2_A03P71850.2</name>
</gene>
<feature type="compositionally biased region" description="Basic and acidic residues" evidence="1">
    <location>
        <begin position="50"/>
        <end position="59"/>
    </location>
</feature>
<evidence type="ECO:0000256" key="1">
    <source>
        <dbReference type="SAM" id="MobiDB-lite"/>
    </source>
</evidence>
<dbReference type="Proteomes" id="UP000694005">
    <property type="component" value="Chromosome A03"/>
</dbReference>